<evidence type="ECO:0000256" key="1">
    <source>
        <dbReference type="SAM" id="MobiDB-lite"/>
    </source>
</evidence>
<dbReference type="Proteomes" id="UP001501594">
    <property type="component" value="Unassembled WGS sequence"/>
</dbReference>
<feature type="compositionally biased region" description="Pro residues" evidence="1">
    <location>
        <begin position="1"/>
        <end position="11"/>
    </location>
</feature>
<name>A0ABP8E3N9_9MICO</name>
<protein>
    <submittedName>
        <fullName evidence="3">Uncharacterized protein</fullName>
    </submittedName>
</protein>
<accession>A0ABP8E3N9</accession>
<evidence type="ECO:0000256" key="2">
    <source>
        <dbReference type="SAM" id="Phobius"/>
    </source>
</evidence>
<keyword evidence="4" id="KW-1185">Reference proteome</keyword>
<evidence type="ECO:0000313" key="4">
    <source>
        <dbReference type="Proteomes" id="UP001501594"/>
    </source>
</evidence>
<feature type="transmembrane region" description="Helical" evidence="2">
    <location>
        <begin position="56"/>
        <end position="76"/>
    </location>
</feature>
<evidence type="ECO:0000313" key="3">
    <source>
        <dbReference type="EMBL" id="GAA4266650.1"/>
    </source>
</evidence>
<gene>
    <name evidence="3" type="ORF">GCM10022256_22620</name>
</gene>
<comment type="caution">
    <text evidence="3">The sequence shown here is derived from an EMBL/GenBank/DDBJ whole genome shotgun (WGS) entry which is preliminary data.</text>
</comment>
<organism evidence="3 4">
    <name type="scientific">Frondihabitans peucedani</name>
    <dbReference type="NCBI Taxonomy" id="598626"/>
    <lineage>
        <taxon>Bacteria</taxon>
        <taxon>Bacillati</taxon>
        <taxon>Actinomycetota</taxon>
        <taxon>Actinomycetes</taxon>
        <taxon>Micrococcales</taxon>
        <taxon>Microbacteriaceae</taxon>
        <taxon>Frondihabitans</taxon>
    </lineage>
</organism>
<sequence>MTSLQPRPPAPTTRDHHEFPPGFRGTTAGKAAKPTSTYTALLAKVRDAGLLKRRTGFYVTTFTVVSVLLAAAATGWDC</sequence>
<feature type="region of interest" description="Disordered" evidence="1">
    <location>
        <begin position="1"/>
        <end position="33"/>
    </location>
</feature>
<reference evidence="4" key="1">
    <citation type="journal article" date="2019" name="Int. J. Syst. Evol. Microbiol.">
        <title>The Global Catalogue of Microorganisms (GCM) 10K type strain sequencing project: providing services to taxonomists for standard genome sequencing and annotation.</title>
        <authorList>
            <consortium name="The Broad Institute Genomics Platform"/>
            <consortium name="The Broad Institute Genome Sequencing Center for Infectious Disease"/>
            <person name="Wu L."/>
            <person name="Ma J."/>
        </authorList>
    </citation>
    <scope>NUCLEOTIDE SEQUENCE [LARGE SCALE GENOMIC DNA]</scope>
    <source>
        <strain evidence="4">JCM 17442</strain>
    </source>
</reference>
<keyword evidence="2" id="KW-1133">Transmembrane helix</keyword>
<proteinExistence type="predicted"/>
<dbReference type="EMBL" id="BAABAU010000002">
    <property type="protein sequence ID" value="GAA4266650.1"/>
    <property type="molecule type" value="Genomic_DNA"/>
</dbReference>
<keyword evidence="2" id="KW-0472">Membrane</keyword>
<keyword evidence="2" id="KW-0812">Transmembrane</keyword>